<dbReference type="PROSITE" id="PS51831">
    <property type="entry name" value="HD"/>
    <property type="match status" value="1"/>
</dbReference>
<feature type="domain" description="HD" evidence="1">
    <location>
        <begin position="343"/>
        <end position="465"/>
    </location>
</feature>
<dbReference type="Pfam" id="PF13487">
    <property type="entry name" value="HD_5"/>
    <property type="match status" value="1"/>
</dbReference>
<gene>
    <name evidence="3" type="ORF">Rcae01_03098</name>
</gene>
<evidence type="ECO:0000259" key="2">
    <source>
        <dbReference type="PROSITE" id="PS51832"/>
    </source>
</evidence>
<evidence type="ECO:0000313" key="3">
    <source>
        <dbReference type="EMBL" id="GAA5507641.1"/>
    </source>
</evidence>
<keyword evidence="4" id="KW-1185">Reference proteome</keyword>
<dbReference type="Proteomes" id="UP001416858">
    <property type="component" value="Unassembled WGS sequence"/>
</dbReference>
<dbReference type="PROSITE" id="PS51832">
    <property type="entry name" value="HD_GYP"/>
    <property type="match status" value="1"/>
</dbReference>
<sequence length="545" mass="59999">MSEHRAQRPLETRHLQQPRKVAEILHKHFRTTFSLVTPEGAVRLSVSPPSSLPLVDADGGLPDELQLDALLAGKEPTVHVISAEKAVLVIPMGNPIKPFALCGKIAASDINLSIPLAKMALENVKQQQQLASRDRQLEEYASQVTRDFEELSWLRSLAEMPELWHPQNDLINIANVILPPLCDVLSVEAIFLFVSDAQTDSDTLAFRAGETTVSDHTMNELVAQYAGQSIDQPVVRNSNSLHKGWQDLEGIRSCALVPIANNTQRFGWLVMVNKLAQPDAVQCSDLSPQLCEFGTFEAGLLQSAALNLAAHASNLESFRQIEDLVVGVIRAMINSIDAKDSYTRGHSDRVAAMARTLAAELGLDADEQHNVYMAGLLHDIGKIGVPDSVLGKPSRLSEEEFAIVKRHPEIGHSILKHLKQLDFVLPGVLHHHECFDGSGYPYGLAGDEIPLMGRILAIVDAYDAMTSTRPYRDGMPRAKAEAILQAGAGEQWDDRLIAAFMRCSDEIYSICQANRQHPAELMNSCHSQEAAWDEIDFMVNLSLSK</sequence>
<dbReference type="RefSeq" id="WP_345684493.1">
    <property type="nucleotide sequence ID" value="NZ_BAABRO010000006.1"/>
</dbReference>
<dbReference type="EMBL" id="BAABRO010000006">
    <property type="protein sequence ID" value="GAA5507641.1"/>
    <property type="molecule type" value="Genomic_DNA"/>
</dbReference>
<dbReference type="PANTHER" id="PTHR43155:SF2">
    <property type="entry name" value="CYCLIC DI-GMP PHOSPHODIESTERASE PA4108"/>
    <property type="match status" value="1"/>
</dbReference>
<dbReference type="SUPFAM" id="SSF55781">
    <property type="entry name" value="GAF domain-like"/>
    <property type="match status" value="1"/>
</dbReference>
<name>A0ABP9VS63_9BACT</name>
<dbReference type="SUPFAM" id="SSF109604">
    <property type="entry name" value="HD-domain/PDEase-like"/>
    <property type="match status" value="1"/>
</dbReference>
<dbReference type="PANTHER" id="PTHR43155">
    <property type="entry name" value="CYCLIC DI-GMP PHOSPHODIESTERASE PA4108-RELATED"/>
    <property type="match status" value="1"/>
</dbReference>
<organism evidence="3 4">
    <name type="scientific">Novipirellula caenicola</name>
    <dbReference type="NCBI Taxonomy" id="1536901"/>
    <lineage>
        <taxon>Bacteria</taxon>
        <taxon>Pseudomonadati</taxon>
        <taxon>Planctomycetota</taxon>
        <taxon>Planctomycetia</taxon>
        <taxon>Pirellulales</taxon>
        <taxon>Pirellulaceae</taxon>
        <taxon>Novipirellula</taxon>
    </lineage>
</organism>
<protein>
    <recommendedName>
        <fullName evidence="5">Cyclic di-GMP phosphodiesterase response regulator RpfG</fullName>
    </recommendedName>
</protein>
<dbReference type="Gene3D" id="1.10.3210.10">
    <property type="entry name" value="Hypothetical protein af1432"/>
    <property type="match status" value="1"/>
</dbReference>
<dbReference type="InterPro" id="IPR003607">
    <property type="entry name" value="HD/PDEase_dom"/>
</dbReference>
<evidence type="ECO:0000259" key="1">
    <source>
        <dbReference type="PROSITE" id="PS51831"/>
    </source>
</evidence>
<comment type="caution">
    <text evidence="3">The sequence shown here is derived from an EMBL/GenBank/DDBJ whole genome shotgun (WGS) entry which is preliminary data.</text>
</comment>
<evidence type="ECO:0008006" key="5">
    <source>
        <dbReference type="Google" id="ProtNLM"/>
    </source>
</evidence>
<reference evidence="3 4" key="1">
    <citation type="submission" date="2024-02" db="EMBL/GenBank/DDBJ databases">
        <title>Rhodopirellula caenicola NBRC 110016.</title>
        <authorList>
            <person name="Ichikawa N."/>
            <person name="Katano-Makiyama Y."/>
            <person name="Hidaka K."/>
        </authorList>
    </citation>
    <scope>NUCLEOTIDE SEQUENCE [LARGE SCALE GENOMIC DNA]</scope>
    <source>
        <strain evidence="3 4">NBRC 110016</strain>
    </source>
</reference>
<feature type="domain" description="HD-GYP" evidence="2">
    <location>
        <begin position="321"/>
        <end position="516"/>
    </location>
</feature>
<evidence type="ECO:0000313" key="4">
    <source>
        <dbReference type="Proteomes" id="UP001416858"/>
    </source>
</evidence>
<dbReference type="SMART" id="SM00471">
    <property type="entry name" value="HDc"/>
    <property type="match status" value="1"/>
</dbReference>
<dbReference type="CDD" id="cd00077">
    <property type="entry name" value="HDc"/>
    <property type="match status" value="1"/>
</dbReference>
<dbReference type="InterPro" id="IPR037522">
    <property type="entry name" value="HD_GYP_dom"/>
</dbReference>
<accession>A0ABP9VS63</accession>
<dbReference type="InterPro" id="IPR006674">
    <property type="entry name" value="HD_domain"/>
</dbReference>
<proteinExistence type="predicted"/>